<accession>E6XC69</accession>
<proteinExistence type="predicted"/>
<keyword evidence="1" id="KW-1133">Transmembrane helix</keyword>
<keyword evidence="1" id="KW-0472">Membrane</keyword>
<organism evidence="2 3">
    <name type="scientific">Cellulophaga algicola (strain DSM 14237 / IC166 / ACAM 630)</name>
    <dbReference type="NCBI Taxonomy" id="688270"/>
    <lineage>
        <taxon>Bacteria</taxon>
        <taxon>Pseudomonadati</taxon>
        <taxon>Bacteroidota</taxon>
        <taxon>Flavobacteriia</taxon>
        <taxon>Flavobacteriales</taxon>
        <taxon>Flavobacteriaceae</taxon>
        <taxon>Cellulophaga</taxon>
    </lineage>
</organism>
<dbReference type="AlphaFoldDB" id="E6XC69"/>
<dbReference type="HOGENOM" id="CLU_1465728_0_0_10"/>
<dbReference type="EMBL" id="CP002453">
    <property type="protein sequence ID" value="ADV51122.1"/>
    <property type="molecule type" value="Genomic_DNA"/>
</dbReference>
<keyword evidence="1" id="KW-0812">Transmembrane</keyword>
<feature type="transmembrane region" description="Helical" evidence="1">
    <location>
        <begin position="42"/>
        <end position="61"/>
    </location>
</feature>
<dbReference type="STRING" id="688270.Celal_3877"/>
<evidence type="ECO:0000313" key="2">
    <source>
        <dbReference type="EMBL" id="ADV51122.1"/>
    </source>
</evidence>
<gene>
    <name evidence="2" type="ordered locus">Celal_3877</name>
</gene>
<name>E6XC69_CELAD</name>
<dbReference type="KEGG" id="cao:Celal_3877"/>
<keyword evidence="3" id="KW-1185">Reference proteome</keyword>
<evidence type="ECO:0008006" key="4">
    <source>
        <dbReference type="Google" id="ProtNLM"/>
    </source>
</evidence>
<protein>
    <recommendedName>
        <fullName evidence="4">Transmembrane protein</fullName>
    </recommendedName>
</protein>
<reference evidence="2 3" key="1">
    <citation type="journal article" date="2010" name="Stand. Genomic Sci.">
        <title>Complete genome sequence of Cellulophaga algicola type strain (IC166).</title>
        <authorList>
            <person name="Abt B."/>
            <person name="Lu M."/>
            <person name="Misra M."/>
            <person name="Han C."/>
            <person name="Nolan M."/>
            <person name="Lucas S."/>
            <person name="Hammon N."/>
            <person name="Deshpande S."/>
            <person name="Cheng J.F."/>
            <person name="Tapia R."/>
            <person name="Goodwin L."/>
            <person name="Pitluck S."/>
            <person name="Liolios K."/>
            <person name="Pagani I."/>
            <person name="Ivanova N."/>
            <person name="Mavromatis K."/>
            <person name="Ovchinikova G."/>
            <person name="Pati A."/>
            <person name="Chen A."/>
            <person name="Palaniappan K."/>
            <person name="Land M."/>
            <person name="Hauser L."/>
            <person name="Chang Y.J."/>
            <person name="Jeffries C.D."/>
            <person name="Detter J.C."/>
            <person name="Brambilla E."/>
            <person name="Rohde M."/>
            <person name="Tindall B.J."/>
            <person name="Goker M."/>
            <person name="Woyke T."/>
            <person name="Bristow J."/>
            <person name="Eisen J.A."/>
            <person name="Markowitz V."/>
            <person name="Hugenholtz P."/>
            <person name="Kyrpides N.C."/>
            <person name="Klenk H.P."/>
            <person name="Lapidus A."/>
        </authorList>
    </citation>
    <scope>NUCLEOTIDE SEQUENCE [LARGE SCALE GENOMIC DNA]</scope>
    <source>
        <strain evidence="3">DSM 14237 / IC166 / ACAM 630</strain>
    </source>
</reference>
<feature type="transmembrane region" description="Helical" evidence="1">
    <location>
        <begin position="12"/>
        <end position="36"/>
    </location>
</feature>
<sequence>MKDKIFKFESLASFSFYYLAVIPLVILIYLIFLIIYCILPTVLVVGILGSMGILAIFGYLYEKLCLKDVTINITESDRIIIDFDKGGTFDFKMDQLQAFYSYDIQSNLRNDVRIFLIFEFENEKVRLFEIAKGHDFEVATLKTIISLLKQRYEFRVTKKSKKYFNFIYKEWEIYKYEKIEAKTV</sequence>
<evidence type="ECO:0000256" key="1">
    <source>
        <dbReference type="SAM" id="Phobius"/>
    </source>
</evidence>
<dbReference type="RefSeq" id="WP_013552571.1">
    <property type="nucleotide sequence ID" value="NC_014934.1"/>
</dbReference>
<evidence type="ECO:0000313" key="3">
    <source>
        <dbReference type="Proteomes" id="UP000008634"/>
    </source>
</evidence>
<dbReference type="Proteomes" id="UP000008634">
    <property type="component" value="Chromosome"/>
</dbReference>